<dbReference type="GO" id="GO:0006310">
    <property type="term" value="P:DNA recombination"/>
    <property type="evidence" value="ECO:0007669"/>
    <property type="project" value="InterPro"/>
</dbReference>
<sequence>MPYYPVKKKIIPRASDRLAAPEFSHLPPLLQRIYTARRLTVADELDRSLAKLPSPWLLSGMEGMADQLAEAIRQNKSILVIADYDTDGATGCAVAVRGLRLLGAERVSYLVPNRFEYGYGLTPEIVDLAAQSAPDILLTVDNGISSLEGTAAAKARGMLVFITDHHLPGSELPGADAIVNPNLAGDRFPSKYLAGVGVMFYVLSAVRIRLRNSGHFSQNGLQEPNLAQLLDLVALGTVADVVTLDHVNRILVHQGLQRIRSGQAHAGLLALLEVSGRNSRIITAADLGFAVAPRLNAAGRLEDMTLGIECLLTDDADAARAMAVRLDQLNRDRREIEEQMKLDALAHLEDLDASLATKAALCLFDDSWHQGVVGILASRIKDRLNRPVIAFARTDGDEIKGSARSIPGVHIRDVLSDIATRYPNLLRKFGGHAMAAGLSLHRDDLPHFTELFEEEVALHVADLDLDHAIHSDGPLEAHELDLDIAELLRQAGPWGQGFPEPLFDGEFEVTQSRIVGDRHLKLVLKIPNSEKFIDGIAFFVDEPSDWLACRHLRAVYRLDINEFRDARNVQLRMEYMEGRD</sequence>
<evidence type="ECO:0000256" key="2">
    <source>
        <dbReference type="ARBA" id="ARBA00019841"/>
    </source>
</evidence>
<dbReference type="KEGG" id="mmai:sS8_4552"/>
<name>A0A250KY16_9GAMM</name>
<keyword evidence="4" id="KW-0378">Hydrolase</keyword>
<dbReference type="InterPro" id="IPR041122">
    <property type="entry name" value="RecJ_OB"/>
</dbReference>
<comment type="similarity">
    <text evidence="1">Belongs to the RecJ family.</text>
</comment>
<dbReference type="EMBL" id="AP017928">
    <property type="protein sequence ID" value="BBA36482.1"/>
    <property type="molecule type" value="Genomic_DNA"/>
</dbReference>
<organism evidence="9 10">
    <name type="scientific">Methylocaldum marinum</name>
    <dbReference type="NCBI Taxonomy" id="1432792"/>
    <lineage>
        <taxon>Bacteria</taxon>
        <taxon>Pseudomonadati</taxon>
        <taxon>Pseudomonadota</taxon>
        <taxon>Gammaproteobacteria</taxon>
        <taxon>Methylococcales</taxon>
        <taxon>Methylococcaceae</taxon>
        <taxon>Methylocaldum</taxon>
    </lineage>
</organism>
<dbReference type="PANTHER" id="PTHR30255:SF2">
    <property type="entry name" value="SINGLE-STRANDED-DNA-SPECIFIC EXONUCLEASE RECJ"/>
    <property type="match status" value="1"/>
</dbReference>
<dbReference type="Gene3D" id="3.10.310.30">
    <property type="match status" value="1"/>
</dbReference>
<dbReference type="Pfam" id="PF01368">
    <property type="entry name" value="DHH"/>
    <property type="match status" value="1"/>
</dbReference>
<evidence type="ECO:0000256" key="5">
    <source>
        <dbReference type="ARBA" id="ARBA00022839"/>
    </source>
</evidence>
<dbReference type="GO" id="GO:0006281">
    <property type="term" value="P:DNA repair"/>
    <property type="evidence" value="ECO:0007669"/>
    <property type="project" value="InterPro"/>
</dbReference>
<dbReference type="Pfam" id="PF17768">
    <property type="entry name" value="RecJ_OB"/>
    <property type="match status" value="1"/>
</dbReference>
<evidence type="ECO:0000259" key="8">
    <source>
        <dbReference type="Pfam" id="PF17768"/>
    </source>
</evidence>
<reference evidence="9 10" key="1">
    <citation type="submission" date="2016-12" db="EMBL/GenBank/DDBJ databases">
        <title>Genome sequencing of Methylocaldum marinum.</title>
        <authorList>
            <person name="Takeuchi M."/>
            <person name="Kamagata Y."/>
            <person name="Hiraoka S."/>
            <person name="Oshima K."/>
            <person name="Hattori M."/>
            <person name="Iwasaki W."/>
        </authorList>
    </citation>
    <scope>NUCLEOTIDE SEQUENCE [LARGE SCALE GENOMIC DNA]</scope>
    <source>
        <strain evidence="9 10">S8</strain>
    </source>
</reference>
<dbReference type="AlphaFoldDB" id="A0A250KY16"/>
<feature type="domain" description="DHHA1" evidence="7">
    <location>
        <begin position="362"/>
        <end position="456"/>
    </location>
</feature>
<dbReference type="FunFam" id="3.90.1640.30:FF:000001">
    <property type="entry name" value="Single-stranded-DNA-specific exonuclease RecJ"/>
    <property type="match status" value="1"/>
</dbReference>
<dbReference type="RefSeq" id="WP_119631637.1">
    <property type="nucleotide sequence ID" value="NZ_AP017928.1"/>
</dbReference>
<keyword evidence="3" id="KW-0540">Nuclease</keyword>
<evidence type="ECO:0000256" key="3">
    <source>
        <dbReference type="ARBA" id="ARBA00022722"/>
    </source>
</evidence>
<dbReference type="InterPro" id="IPR051673">
    <property type="entry name" value="SSDNA_exonuclease_RecJ"/>
</dbReference>
<proteinExistence type="inferred from homology"/>
<dbReference type="OrthoDB" id="9809852at2"/>
<evidence type="ECO:0000259" key="7">
    <source>
        <dbReference type="Pfam" id="PF02272"/>
    </source>
</evidence>
<gene>
    <name evidence="9" type="ORF">sS8_4552</name>
</gene>
<dbReference type="NCBIfam" id="TIGR00644">
    <property type="entry name" value="recJ"/>
    <property type="match status" value="1"/>
</dbReference>
<dbReference type="Proteomes" id="UP000266313">
    <property type="component" value="Chromosome"/>
</dbReference>
<dbReference type="InterPro" id="IPR001667">
    <property type="entry name" value="DDH_dom"/>
</dbReference>
<accession>A0A250KY16</accession>
<evidence type="ECO:0000313" key="10">
    <source>
        <dbReference type="Proteomes" id="UP000266313"/>
    </source>
</evidence>
<dbReference type="InterPro" id="IPR038763">
    <property type="entry name" value="DHH_sf"/>
</dbReference>
<dbReference type="GO" id="GO:0003676">
    <property type="term" value="F:nucleic acid binding"/>
    <property type="evidence" value="ECO:0007669"/>
    <property type="project" value="InterPro"/>
</dbReference>
<dbReference type="InterPro" id="IPR004610">
    <property type="entry name" value="RecJ"/>
</dbReference>
<evidence type="ECO:0000313" key="9">
    <source>
        <dbReference type="EMBL" id="BBA36482.1"/>
    </source>
</evidence>
<evidence type="ECO:0000256" key="4">
    <source>
        <dbReference type="ARBA" id="ARBA00022801"/>
    </source>
</evidence>
<dbReference type="Pfam" id="PF02272">
    <property type="entry name" value="DHHA1"/>
    <property type="match status" value="1"/>
</dbReference>
<dbReference type="SUPFAM" id="SSF64182">
    <property type="entry name" value="DHH phosphoesterases"/>
    <property type="match status" value="1"/>
</dbReference>
<keyword evidence="10" id="KW-1185">Reference proteome</keyword>
<dbReference type="Gene3D" id="3.90.1640.30">
    <property type="match status" value="1"/>
</dbReference>
<dbReference type="InterPro" id="IPR003156">
    <property type="entry name" value="DHHA1_dom"/>
</dbReference>
<feature type="domain" description="RecJ OB" evidence="8">
    <location>
        <begin position="472"/>
        <end position="574"/>
    </location>
</feature>
<protein>
    <recommendedName>
        <fullName evidence="2">Single-stranded-DNA-specific exonuclease RecJ</fullName>
    </recommendedName>
</protein>
<evidence type="ECO:0000259" key="6">
    <source>
        <dbReference type="Pfam" id="PF01368"/>
    </source>
</evidence>
<keyword evidence="5 9" id="KW-0269">Exonuclease</keyword>
<evidence type="ECO:0000256" key="1">
    <source>
        <dbReference type="ARBA" id="ARBA00005915"/>
    </source>
</evidence>
<feature type="domain" description="DDH" evidence="6">
    <location>
        <begin position="77"/>
        <end position="237"/>
    </location>
</feature>
<dbReference type="GO" id="GO:0008409">
    <property type="term" value="F:5'-3' exonuclease activity"/>
    <property type="evidence" value="ECO:0007669"/>
    <property type="project" value="InterPro"/>
</dbReference>
<dbReference type="PANTHER" id="PTHR30255">
    <property type="entry name" value="SINGLE-STRANDED-DNA-SPECIFIC EXONUCLEASE RECJ"/>
    <property type="match status" value="1"/>
</dbReference>